<keyword evidence="5" id="KW-1185">Reference proteome</keyword>
<name>A0A6A6SQS7_9PLEO</name>
<accession>A0A6A6SQS7</accession>
<dbReference type="AlphaFoldDB" id="A0A6A6SQS7"/>
<dbReference type="SUPFAM" id="SSF54909">
    <property type="entry name" value="Dimeric alpha+beta barrel"/>
    <property type="match status" value="1"/>
</dbReference>
<feature type="chain" id="PRO_5025360816" description="EthD domain-containing protein" evidence="2">
    <location>
        <begin position="16"/>
        <end position="183"/>
    </location>
</feature>
<dbReference type="OrthoDB" id="3183782at2759"/>
<dbReference type="GO" id="GO:0016491">
    <property type="term" value="F:oxidoreductase activity"/>
    <property type="evidence" value="ECO:0007669"/>
    <property type="project" value="InterPro"/>
</dbReference>
<evidence type="ECO:0000259" key="3">
    <source>
        <dbReference type="Pfam" id="PF07110"/>
    </source>
</evidence>
<dbReference type="InterPro" id="IPR009799">
    <property type="entry name" value="EthD_dom"/>
</dbReference>
<reference evidence="4" key="1">
    <citation type="journal article" date="2020" name="Stud. Mycol.">
        <title>101 Dothideomycetes genomes: a test case for predicting lifestyles and emergence of pathogens.</title>
        <authorList>
            <person name="Haridas S."/>
            <person name="Albert R."/>
            <person name="Binder M."/>
            <person name="Bloem J."/>
            <person name="Labutti K."/>
            <person name="Salamov A."/>
            <person name="Andreopoulos B."/>
            <person name="Baker S."/>
            <person name="Barry K."/>
            <person name="Bills G."/>
            <person name="Bluhm B."/>
            <person name="Cannon C."/>
            <person name="Castanera R."/>
            <person name="Culley D."/>
            <person name="Daum C."/>
            <person name="Ezra D."/>
            <person name="Gonzalez J."/>
            <person name="Henrissat B."/>
            <person name="Kuo A."/>
            <person name="Liang C."/>
            <person name="Lipzen A."/>
            <person name="Lutzoni F."/>
            <person name="Magnuson J."/>
            <person name="Mondo S."/>
            <person name="Nolan M."/>
            <person name="Ohm R."/>
            <person name="Pangilinan J."/>
            <person name="Park H.-J."/>
            <person name="Ramirez L."/>
            <person name="Alfaro M."/>
            <person name="Sun H."/>
            <person name="Tritt A."/>
            <person name="Yoshinaga Y."/>
            <person name="Zwiers L.-H."/>
            <person name="Turgeon B."/>
            <person name="Goodwin S."/>
            <person name="Spatafora J."/>
            <person name="Crous P."/>
            <person name="Grigoriev I."/>
        </authorList>
    </citation>
    <scope>NUCLEOTIDE SEQUENCE</scope>
    <source>
        <strain evidence="4">CBS 122681</strain>
    </source>
</reference>
<protein>
    <recommendedName>
        <fullName evidence="3">EthD domain-containing protein</fullName>
    </recommendedName>
</protein>
<sequence>MKLHALLFALPFVAATQYATSSYPTAPYSNATTSEECCCLTYKPACTMNLERMYHVKLFYNRKEGITPEEFNSYWANHHSTLTAGFHIRVGVVRSVQYHSTPEIRDLVRFHGGPPVLEYDAVAELWMYSLETLQALQSDPYYVNTIQPDEQKFIDETSVKIVVGVDYIVVEGQKKVEQHGRVF</sequence>
<gene>
    <name evidence="4" type="ORF">K491DRAFT_609590</name>
</gene>
<evidence type="ECO:0000256" key="1">
    <source>
        <dbReference type="ARBA" id="ARBA00005986"/>
    </source>
</evidence>
<dbReference type="Gene3D" id="3.30.70.100">
    <property type="match status" value="1"/>
</dbReference>
<proteinExistence type="inferred from homology"/>
<feature type="domain" description="EthD" evidence="3">
    <location>
        <begin position="63"/>
        <end position="156"/>
    </location>
</feature>
<dbReference type="Proteomes" id="UP000799324">
    <property type="component" value="Unassembled WGS sequence"/>
</dbReference>
<evidence type="ECO:0000313" key="4">
    <source>
        <dbReference type="EMBL" id="KAF2650059.1"/>
    </source>
</evidence>
<dbReference type="Pfam" id="PF07110">
    <property type="entry name" value="EthD"/>
    <property type="match status" value="1"/>
</dbReference>
<organism evidence="4 5">
    <name type="scientific">Lophiostoma macrostomum CBS 122681</name>
    <dbReference type="NCBI Taxonomy" id="1314788"/>
    <lineage>
        <taxon>Eukaryota</taxon>
        <taxon>Fungi</taxon>
        <taxon>Dikarya</taxon>
        <taxon>Ascomycota</taxon>
        <taxon>Pezizomycotina</taxon>
        <taxon>Dothideomycetes</taxon>
        <taxon>Pleosporomycetidae</taxon>
        <taxon>Pleosporales</taxon>
        <taxon>Lophiostomataceae</taxon>
        <taxon>Lophiostoma</taxon>
    </lineage>
</organism>
<dbReference type="EMBL" id="MU004469">
    <property type="protein sequence ID" value="KAF2650059.1"/>
    <property type="molecule type" value="Genomic_DNA"/>
</dbReference>
<feature type="signal peptide" evidence="2">
    <location>
        <begin position="1"/>
        <end position="15"/>
    </location>
</feature>
<evidence type="ECO:0000256" key="2">
    <source>
        <dbReference type="SAM" id="SignalP"/>
    </source>
</evidence>
<dbReference type="InterPro" id="IPR011008">
    <property type="entry name" value="Dimeric_a/b-barrel"/>
</dbReference>
<evidence type="ECO:0000313" key="5">
    <source>
        <dbReference type="Proteomes" id="UP000799324"/>
    </source>
</evidence>
<comment type="similarity">
    <text evidence="1">Belongs to the tpcK family.</text>
</comment>
<keyword evidence="2" id="KW-0732">Signal</keyword>